<comment type="caution">
    <text evidence="1">The sequence shown here is derived from an EMBL/GenBank/DDBJ whole genome shotgun (WGS) entry which is preliminary data.</text>
</comment>
<protein>
    <submittedName>
        <fullName evidence="1">Uncharacterized protein</fullName>
    </submittedName>
</protein>
<gene>
    <name evidence="1" type="ORF">QVD17_04627</name>
</gene>
<evidence type="ECO:0000313" key="1">
    <source>
        <dbReference type="EMBL" id="KAK1438816.1"/>
    </source>
</evidence>
<name>A0AAD8LGN2_TARER</name>
<dbReference type="AlphaFoldDB" id="A0AAD8LGN2"/>
<keyword evidence="2" id="KW-1185">Reference proteome</keyword>
<organism evidence="1 2">
    <name type="scientific">Tagetes erecta</name>
    <name type="common">African marigold</name>
    <dbReference type="NCBI Taxonomy" id="13708"/>
    <lineage>
        <taxon>Eukaryota</taxon>
        <taxon>Viridiplantae</taxon>
        <taxon>Streptophyta</taxon>
        <taxon>Embryophyta</taxon>
        <taxon>Tracheophyta</taxon>
        <taxon>Spermatophyta</taxon>
        <taxon>Magnoliopsida</taxon>
        <taxon>eudicotyledons</taxon>
        <taxon>Gunneridae</taxon>
        <taxon>Pentapetalae</taxon>
        <taxon>asterids</taxon>
        <taxon>campanulids</taxon>
        <taxon>Asterales</taxon>
        <taxon>Asteraceae</taxon>
        <taxon>Asteroideae</taxon>
        <taxon>Heliantheae alliance</taxon>
        <taxon>Tageteae</taxon>
        <taxon>Tagetes</taxon>
    </lineage>
</organism>
<sequence length="71" mass="7827">MLQTIAINDGKMLARIRELEVFSVQEAKAGATEIKPQDVAESSLKSGSDSKAKLGILFIIRNCIIRLYEFG</sequence>
<accession>A0AAD8LGN2</accession>
<dbReference type="EMBL" id="JAUHHV010000001">
    <property type="protein sequence ID" value="KAK1438816.1"/>
    <property type="molecule type" value="Genomic_DNA"/>
</dbReference>
<evidence type="ECO:0000313" key="2">
    <source>
        <dbReference type="Proteomes" id="UP001229421"/>
    </source>
</evidence>
<dbReference type="Proteomes" id="UP001229421">
    <property type="component" value="Unassembled WGS sequence"/>
</dbReference>
<proteinExistence type="predicted"/>
<reference evidence="1" key="1">
    <citation type="journal article" date="2023" name="bioRxiv">
        <title>Improved chromosome-level genome assembly for marigold (Tagetes erecta).</title>
        <authorList>
            <person name="Jiang F."/>
            <person name="Yuan L."/>
            <person name="Wang S."/>
            <person name="Wang H."/>
            <person name="Xu D."/>
            <person name="Wang A."/>
            <person name="Fan W."/>
        </authorList>
    </citation>
    <scope>NUCLEOTIDE SEQUENCE</scope>
    <source>
        <strain evidence="1">WSJ</strain>
        <tissue evidence="1">Leaf</tissue>
    </source>
</reference>